<dbReference type="Proteomes" id="UP000779508">
    <property type="component" value="Unassembled WGS sequence"/>
</dbReference>
<evidence type="ECO:0000313" key="2">
    <source>
        <dbReference type="EMBL" id="MBU5677544.1"/>
    </source>
</evidence>
<feature type="transmembrane region" description="Helical" evidence="1">
    <location>
        <begin position="83"/>
        <end position="116"/>
    </location>
</feature>
<keyword evidence="1" id="KW-0812">Transmembrane</keyword>
<comment type="caution">
    <text evidence="2">The sequence shown here is derived from an EMBL/GenBank/DDBJ whole genome shotgun (WGS) entry which is preliminary data.</text>
</comment>
<protein>
    <submittedName>
        <fullName evidence="2">Stage II sporulation protein M</fullName>
    </submittedName>
</protein>
<keyword evidence="1" id="KW-0472">Membrane</keyword>
<gene>
    <name evidence="2" type="primary">spoIIM</name>
    <name evidence="2" type="ORF">KQI88_14060</name>
</gene>
<name>A0ABS6G4X5_9FIRM</name>
<dbReference type="PIRSF" id="PIRSF038973">
    <property type="entry name" value="SpoIIM"/>
    <property type="match status" value="1"/>
</dbReference>
<dbReference type="EMBL" id="JAHLQK010000005">
    <property type="protein sequence ID" value="MBU5677544.1"/>
    <property type="molecule type" value="Genomic_DNA"/>
</dbReference>
<feature type="transmembrane region" description="Helical" evidence="1">
    <location>
        <begin position="16"/>
        <end position="37"/>
    </location>
</feature>
<feature type="transmembrane region" description="Helical" evidence="1">
    <location>
        <begin position="136"/>
        <end position="157"/>
    </location>
</feature>
<evidence type="ECO:0000256" key="1">
    <source>
        <dbReference type="SAM" id="Phobius"/>
    </source>
</evidence>
<dbReference type="Pfam" id="PF01944">
    <property type="entry name" value="SpoIIM"/>
    <property type="match status" value="1"/>
</dbReference>
<evidence type="ECO:0000313" key="3">
    <source>
        <dbReference type="Proteomes" id="UP000779508"/>
    </source>
</evidence>
<sequence>MPTIMDSFKKHIKSNFIIYFLIILCLLIGISVGGFTVKVINSSHKQELVAYLKGFFQLFHNEEIRSVDIFLQSLINNLQLLSLSWIFGILVVAIPGIIFIICFKGFVIGFTVGLLIEQFKFKGILLFLLGVLPQNLIIIPIFITASTLSLSFALMLIKNKLNKSKQINFYKQFLIYTTSYVVLALLILIAVSIETFISPIFMKIISGYIQ</sequence>
<keyword evidence="1" id="KW-1133">Transmembrane helix</keyword>
<keyword evidence="3" id="KW-1185">Reference proteome</keyword>
<dbReference type="InterPro" id="IPR014196">
    <property type="entry name" value="SpoIIM"/>
</dbReference>
<feature type="transmembrane region" description="Helical" evidence="1">
    <location>
        <begin position="173"/>
        <end position="193"/>
    </location>
</feature>
<dbReference type="RefSeq" id="WP_216418364.1">
    <property type="nucleotide sequence ID" value="NZ_JAHLQK010000005.1"/>
</dbReference>
<proteinExistence type="predicted"/>
<dbReference type="InterPro" id="IPR002798">
    <property type="entry name" value="SpoIIM-like"/>
</dbReference>
<organism evidence="2 3">
    <name type="scientific">Alkaliphilus flagellatus</name>
    <dbReference type="NCBI Taxonomy" id="2841507"/>
    <lineage>
        <taxon>Bacteria</taxon>
        <taxon>Bacillati</taxon>
        <taxon>Bacillota</taxon>
        <taxon>Clostridia</taxon>
        <taxon>Peptostreptococcales</taxon>
        <taxon>Natronincolaceae</taxon>
        <taxon>Alkaliphilus</taxon>
    </lineage>
</organism>
<accession>A0ABS6G4X5</accession>
<dbReference type="NCBIfam" id="TIGR02831">
    <property type="entry name" value="spo_II_M"/>
    <property type="match status" value="1"/>
</dbReference>
<reference evidence="2 3" key="1">
    <citation type="submission" date="2021-06" db="EMBL/GenBank/DDBJ databases">
        <authorList>
            <person name="Sun Q."/>
            <person name="Li D."/>
        </authorList>
    </citation>
    <scope>NUCLEOTIDE SEQUENCE [LARGE SCALE GENOMIC DNA]</scope>
    <source>
        <strain evidence="2 3">MSJ-5</strain>
    </source>
</reference>